<evidence type="ECO:0000313" key="2">
    <source>
        <dbReference type="EMBL" id="OOK78299.1"/>
    </source>
</evidence>
<dbReference type="Proteomes" id="UP000188532">
    <property type="component" value="Unassembled WGS sequence"/>
</dbReference>
<accession>A0A1V3XGH9</accession>
<dbReference type="AlphaFoldDB" id="A0A1V3XGH9"/>
<evidence type="ECO:0000313" key="4">
    <source>
        <dbReference type="Proteomes" id="UP000188532"/>
    </source>
</evidence>
<organism evidence="2 5">
    <name type="scientific">Mycobacterium kansasii</name>
    <dbReference type="NCBI Taxonomy" id="1768"/>
    <lineage>
        <taxon>Bacteria</taxon>
        <taxon>Bacillati</taxon>
        <taxon>Actinomycetota</taxon>
        <taxon>Actinomycetes</taxon>
        <taxon>Mycobacteriales</taxon>
        <taxon>Mycobacteriaceae</taxon>
        <taxon>Mycobacterium</taxon>
    </lineage>
</organism>
<dbReference type="EMBL" id="MVBN01000002">
    <property type="protein sequence ID" value="OOK80572.1"/>
    <property type="molecule type" value="Genomic_DNA"/>
</dbReference>
<evidence type="ECO:0000313" key="3">
    <source>
        <dbReference type="EMBL" id="OOK80572.1"/>
    </source>
</evidence>
<comment type="caution">
    <text evidence="2">The sequence shown here is derived from an EMBL/GenBank/DDBJ whole genome shotgun (WGS) entry which is preliminary data.</text>
</comment>
<proteinExistence type="predicted"/>
<dbReference type="EMBL" id="MVBM01000002">
    <property type="protein sequence ID" value="OOK78299.1"/>
    <property type="molecule type" value="Genomic_DNA"/>
</dbReference>
<evidence type="ECO:0000313" key="5">
    <source>
        <dbReference type="Proteomes" id="UP000189229"/>
    </source>
</evidence>
<protein>
    <submittedName>
        <fullName evidence="2">Uncharacterized protein</fullName>
    </submittedName>
</protein>
<feature type="region of interest" description="Disordered" evidence="1">
    <location>
        <begin position="1"/>
        <end position="29"/>
    </location>
</feature>
<evidence type="ECO:0000256" key="1">
    <source>
        <dbReference type="SAM" id="MobiDB-lite"/>
    </source>
</evidence>
<dbReference type="Proteomes" id="UP000189229">
    <property type="component" value="Unassembled WGS sequence"/>
</dbReference>
<name>A0A1V3XGH9_MYCKA</name>
<sequence>MHDYQAGVGYRQTGPKTLRGMSNPSRSPKNLVRSLRYAATTCAAGVRAVFVQYSDFRSRR</sequence>
<gene>
    <name evidence="3" type="ORF">BZL29_2774</name>
    <name evidence="2" type="ORF">BZL30_2834</name>
</gene>
<reference evidence="4 5" key="1">
    <citation type="submission" date="2017-02" db="EMBL/GenBank/DDBJ databases">
        <title>Complete genome sequences of Mycobacterium kansasii strains isolated from rhesus macaques.</title>
        <authorList>
            <person name="Panda A."/>
            <person name="Nagaraj S."/>
            <person name="Zhao X."/>
            <person name="Tettelin H."/>
            <person name="Detolla L.J."/>
        </authorList>
    </citation>
    <scope>NUCLEOTIDE SEQUENCE [LARGE SCALE GENOMIC DNA]</scope>
    <source>
        <strain evidence="3 4">11-3469</strain>
        <strain evidence="2 5">11-3813</strain>
    </source>
</reference>